<dbReference type="PANTHER" id="PTHR21700:SF46">
    <property type="entry name" value="TRANSTHYRETIN-LIKE PROTEIN 52"/>
    <property type="match status" value="1"/>
</dbReference>
<reference evidence="6" key="1">
    <citation type="submission" date="2016-11" db="UniProtKB">
        <authorList>
            <consortium name="WormBaseParasite"/>
        </authorList>
    </citation>
    <scope>IDENTIFICATION</scope>
</reference>
<organism evidence="5 6">
    <name type="scientific">Steinernema glaseri</name>
    <dbReference type="NCBI Taxonomy" id="37863"/>
    <lineage>
        <taxon>Eukaryota</taxon>
        <taxon>Metazoa</taxon>
        <taxon>Ecdysozoa</taxon>
        <taxon>Nematoda</taxon>
        <taxon>Chromadorea</taxon>
        <taxon>Rhabditida</taxon>
        <taxon>Tylenchina</taxon>
        <taxon>Panagrolaimomorpha</taxon>
        <taxon>Strongyloidoidea</taxon>
        <taxon>Steinernematidae</taxon>
        <taxon>Steinernema</taxon>
    </lineage>
</organism>
<evidence type="ECO:0000313" key="5">
    <source>
        <dbReference type="Proteomes" id="UP000095287"/>
    </source>
</evidence>
<evidence type="ECO:0000256" key="4">
    <source>
        <dbReference type="ARBA" id="ARBA00022729"/>
    </source>
</evidence>
<keyword evidence="3" id="KW-0964">Secreted</keyword>
<proteinExistence type="inferred from homology"/>
<evidence type="ECO:0000256" key="3">
    <source>
        <dbReference type="ARBA" id="ARBA00022525"/>
    </source>
</evidence>
<dbReference type="Proteomes" id="UP000095287">
    <property type="component" value="Unplaced"/>
</dbReference>
<keyword evidence="5" id="KW-1185">Reference proteome</keyword>
<comment type="subcellular location">
    <subcellularLocation>
        <location evidence="1">Secreted</location>
    </subcellularLocation>
</comment>
<evidence type="ECO:0000313" key="6">
    <source>
        <dbReference type="WBParaSite" id="L893_g153.t1"/>
    </source>
</evidence>
<evidence type="ECO:0000256" key="1">
    <source>
        <dbReference type="ARBA" id="ARBA00004613"/>
    </source>
</evidence>
<name>A0A1I7YDW4_9BILA</name>
<dbReference type="WBParaSite" id="L893_g153.t1">
    <property type="protein sequence ID" value="L893_g153.t1"/>
    <property type="gene ID" value="L893_g153"/>
</dbReference>
<dbReference type="Gene3D" id="2.60.40.3330">
    <property type="match status" value="1"/>
</dbReference>
<dbReference type="GO" id="GO:0009986">
    <property type="term" value="C:cell surface"/>
    <property type="evidence" value="ECO:0007669"/>
    <property type="project" value="InterPro"/>
</dbReference>
<keyword evidence="4" id="KW-0732">Signal</keyword>
<dbReference type="GO" id="GO:0005576">
    <property type="term" value="C:extracellular region"/>
    <property type="evidence" value="ECO:0007669"/>
    <property type="project" value="UniProtKB-SubCell"/>
</dbReference>
<dbReference type="AlphaFoldDB" id="A0A1I7YDW4"/>
<accession>A0A1I7YDW4</accession>
<dbReference type="InterPro" id="IPR001534">
    <property type="entry name" value="Transthyretin-like"/>
</dbReference>
<evidence type="ECO:0000256" key="2">
    <source>
        <dbReference type="ARBA" id="ARBA00010112"/>
    </source>
</evidence>
<dbReference type="PANTHER" id="PTHR21700">
    <property type="entry name" value="TRANSTHYRETIN-LIKE FAMILY PROTEIN-RELATED"/>
    <property type="match status" value="1"/>
</dbReference>
<dbReference type="InterPro" id="IPR038479">
    <property type="entry name" value="Transthyretin-like_sf"/>
</dbReference>
<comment type="similarity">
    <text evidence="2">Belongs to the nematode transthyretin-like family.</text>
</comment>
<protein>
    <submittedName>
        <fullName evidence="6">Transthyretin-like family protein</fullName>
    </submittedName>
</protein>
<sequence length="190" mass="21773">MNRSREIQRLLQFVPDVKTPFDHQLTAKIISPFCPTGLANGYSLKGLHMNNLTRVGLLVVMGLTIIEAKTECVWATGRVMCQKDQSLVVDSLVELFDADGPQNIHVLDILDKDDKIGFSFVAKEDGLFDVEGCADDFDWFPGFKNLPEIYIRVFHRCNNPNGEYKYIYPTFRVFVPKTYDYHIEHPILLD</sequence>